<name>A0A832ZVC0_CALS0</name>
<keyword evidence="1" id="KW-0175">Coiled coil</keyword>
<dbReference type="InterPro" id="IPR038389">
    <property type="entry name" value="PSMG2_sf"/>
</dbReference>
<comment type="caution">
    <text evidence="2">The sequence shown here is derived from an EMBL/GenBank/DDBJ whole genome shotgun (WGS) entry which is preliminary data.</text>
</comment>
<dbReference type="InterPro" id="IPR019151">
    <property type="entry name" value="Proteasome_assmbl_chaperone_2"/>
</dbReference>
<dbReference type="EMBL" id="DQVM01000065">
    <property type="protein sequence ID" value="HIQ29590.1"/>
    <property type="molecule type" value="Genomic_DNA"/>
</dbReference>
<accession>A0A832ZVC0</accession>
<organism evidence="2 3">
    <name type="scientific">Caldiarchaeum subterraneum</name>
    <dbReference type="NCBI Taxonomy" id="311458"/>
    <lineage>
        <taxon>Archaea</taxon>
        <taxon>Nitrososphaerota</taxon>
        <taxon>Candidatus Caldarchaeales</taxon>
        <taxon>Candidatus Caldarchaeaceae</taxon>
        <taxon>Candidatus Caldarchaeum</taxon>
    </lineage>
</organism>
<dbReference type="AlphaFoldDB" id="A0A832ZVC0"/>
<reference evidence="2" key="1">
    <citation type="journal article" date="2020" name="ISME J.">
        <title>Gammaproteobacteria mediating utilization of methyl-, sulfur- and petroleum organic compounds in deep ocean hydrothermal plumes.</title>
        <authorList>
            <person name="Zhou Z."/>
            <person name="Liu Y."/>
            <person name="Pan J."/>
            <person name="Cron B.R."/>
            <person name="Toner B.M."/>
            <person name="Anantharaman K."/>
            <person name="Breier J.A."/>
            <person name="Dick G.J."/>
            <person name="Li M."/>
        </authorList>
    </citation>
    <scope>NUCLEOTIDE SEQUENCE</scope>
    <source>
        <strain evidence="2">SZUA-1515</strain>
    </source>
</reference>
<evidence type="ECO:0000313" key="3">
    <source>
        <dbReference type="Proteomes" id="UP000608579"/>
    </source>
</evidence>
<dbReference type="SUPFAM" id="SSF159659">
    <property type="entry name" value="Cgl1923-like"/>
    <property type="match status" value="1"/>
</dbReference>
<dbReference type="PANTHER" id="PTHR35610:SF7">
    <property type="entry name" value="3-ISOPROPYLMALATE DEHYDRATASE"/>
    <property type="match status" value="1"/>
</dbReference>
<proteinExistence type="predicted"/>
<evidence type="ECO:0000256" key="1">
    <source>
        <dbReference type="SAM" id="Coils"/>
    </source>
</evidence>
<protein>
    <submittedName>
        <fullName evidence="2">PAC2 family protein</fullName>
    </submittedName>
</protein>
<evidence type="ECO:0000313" key="2">
    <source>
        <dbReference type="EMBL" id="HIQ29590.1"/>
    </source>
</evidence>
<sequence>MGLVRYFEEPELRGPVMVIGLRGWPDGGRVSSGSVSYLISKLSAKRFAEIDSSGFYDLTLKRPYVKYRKGVIMEYQLPDNTFHYVGDVLDGGLILFLGEEPSFRWFEYVDALLEVIRRFSVSRVFTVGGLLDRIPHTVEPVVTFSTNSAEEAARLSRLEMDATDYEGPSSVHSLILYRLKQERIVALSLWGHSPYYLSGMDLQTIYHVVKRLSELIGLEVDLNDLKLECDAFRERLDSEVKSNEELRNVVAELENEYYLSRRRPYYVS</sequence>
<dbReference type="Pfam" id="PF09754">
    <property type="entry name" value="PAC2"/>
    <property type="match status" value="1"/>
</dbReference>
<gene>
    <name evidence="2" type="ORF">EYH45_03400</name>
</gene>
<dbReference type="PANTHER" id="PTHR35610">
    <property type="entry name" value="3-ISOPROPYLMALATE DEHYDRATASE-RELATED"/>
    <property type="match status" value="1"/>
</dbReference>
<feature type="coiled-coil region" evidence="1">
    <location>
        <begin position="215"/>
        <end position="263"/>
    </location>
</feature>
<dbReference type="Proteomes" id="UP000608579">
    <property type="component" value="Unassembled WGS sequence"/>
</dbReference>
<dbReference type="Gene3D" id="3.40.50.10900">
    <property type="entry name" value="PAC-like subunit"/>
    <property type="match status" value="1"/>
</dbReference>